<organism evidence="1 2">
    <name type="scientific">Candidatus Propionivibrio aalborgensis</name>
    <dbReference type="NCBI Taxonomy" id="1860101"/>
    <lineage>
        <taxon>Bacteria</taxon>
        <taxon>Pseudomonadati</taxon>
        <taxon>Pseudomonadota</taxon>
        <taxon>Betaproteobacteria</taxon>
        <taxon>Rhodocyclales</taxon>
        <taxon>Rhodocyclaceae</taxon>
        <taxon>Propionivibrio</taxon>
    </lineage>
</organism>
<reference evidence="1 2" key="1">
    <citation type="submission" date="2016-06" db="EMBL/GenBank/DDBJ databases">
        <authorList>
            <person name="Kjaerup R.B."/>
            <person name="Dalgaard T.S."/>
            <person name="Juul-Madsen H.R."/>
        </authorList>
    </citation>
    <scope>NUCLEOTIDE SEQUENCE [LARGE SCALE GENOMIC DNA]</scope>
    <source>
        <strain evidence="1">2</strain>
    </source>
</reference>
<name>A0A1A8XJC1_9RHOO</name>
<sequence>MGSLSNESFDEFLDSLKLAGVAISNERELRERLAEAQRWRFAFATLASNGRTLGIRFQDRSAGENEAKIRRAFNQFQFPESTEAAFAASLRLEH</sequence>
<evidence type="ECO:0000313" key="1">
    <source>
        <dbReference type="EMBL" id="SBT05284.1"/>
    </source>
</evidence>
<dbReference type="EMBL" id="FLQY01000055">
    <property type="protein sequence ID" value="SBT05284.1"/>
    <property type="molecule type" value="Genomic_DNA"/>
</dbReference>
<evidence type="ECO:0000313" key="2">
    <source>
        <dbReference type="Proteomes" id="UP000199600"/>
    </source>
</evidence>
<keyword evidence="2" id="KW-1185">Reference proteome</keyword>
<accession>A0A1A8XJC1</accession>
<gene>
    <name evidence="1" type="ORF">PROAA_1480017</name>
</gene>
<dbReference type="Proteomes" id="UP000199600">
    <property type="component" value="Unassembled WGS sequence"/>
</dbReference>
<proteinExistence type="predicted"/>
<protein>
    <submittedName>
        <fullName evidence="1">Uncharacterized protein</fullName>
    </submittedName>
</protein>
<dbReference type="AlphaFoldDB" id="A0A1A8XJC1"/>